<comment type="similarity">
    <text evidence="3">Belongs to the Nudix hydrolase family. DIPP subfamily.</text>
</comment>
<evidence type="ECO:0000256" key="5">
    <source>
        <dbReference type="ARBA" id="ARBA00022490"/>
    </source>
</evidence>
<comment type="subcellular location">
    <subcellularLocation>
        <location evidence="2">Cytoplasm</location>
    </subcellularLocation>
</comment>
<keyword evidence="5" id="KW-0963">Cytoplasm</keyword>
<proteinExistence type="evidence at transcript level"/>
<dbReference type="InterPro" id="IPR000086">
    <property type="entry name" value="NUDIX_hydrolase_dom"/>
</dbReference>
<dbReference type="GO" id="GO:0034432">
    <property type="term" value="F:bis(5'-adenosyl)-pentaphosphatase activity"/>
    <property type="evidence" value="ECO:0007669"/>
    <property type="project" value="TreeGrafter"/>
</dbReference>
<dbReference type="SUPFAM" id="SSF55811">
    <property type="entry name" value="Nudix"/>
    <property type="match status" value="1"/>
</dbReference>
<comment type="cofactor">
    <cofactor evidence="1">
        <name>Mg(2+)</name>
        <dbReference type="ChEBI" id="CHEBI:18420"/>
    </cofactor>
</comment>
<dbReference type="GO" id="GO:0046872">
    <property type="term" value="F:metal ion binding"/>
    <property type="evidence" value="ECO:0007669"/>
    <property type="project" value="UniProtKB-KW"/>
</dbReference>
<name>C1BUS2_LEPSM</name>
<gene>
    <name evidence="12" type="primary">NUDT4</name>
</gene>
<organism evidence="12">
    <name type="scientific">Lepeophtheirus salmonis</name>
    <name type="common">Salmon louse</name>
    <name type="synonym">Caligus salmonis</name>
    <dbReference type="NCBI Taxonomy" id="72036"/>
    <lineage>
        <taxon>Eukaryota</taxon>
        <taxon>Metazoa</taxon>
        <taxon>Ecdysozoa</taxon>
        <taxon>Arthropoda</taxon>
        <taxon>Crustacea</taxon>
        <taxon>Multicrustacea</taxon>
        <taxon>Hexanauplia</taxon>
        <taxon>Copepoda</taxon>
        <taxon>Siphonostomatoida</taxon>
        <taxon>Caligidae</taxon>
        <taxon>Lepeophtheirus</taxon>
    </lineage>
</organism>
<dbReference type="PROSITE" id="PS51462">
    <property type="entry name" value="NUDIX"/>
    <property type="match status" value="1"/>
</dbReference>
<dbReference type="AlphaFoldDB" id="C1BUS2"/>
<evidence type="ECO:0000256" key="9">
    <source>
        <dbReference type="ARBA" id="ARBA00033994"/>
    </source>
</evidence>
<comment type="catalytic activity">
    <reaction evidence="9">
        <text>diphospho-myo-inositol polyphosphate + H2O = myo-inositol polyphosphate + phosphate.</text>
        <dbReference type="EC" id="3.6.1.52"/>
    </reaction>
</comment>
<dbReference type="PANTHER" id="PTHR12629:SF0">
    <property type="entry name" value="DIPHOSPHOINOSITOL-POLYPHOSPHATE DIPHOSPHATASE"/>
    <property type="match status" value="1"/>
</dbReference>
<evidence type="ECO:0000256" key="8">
    <source>
        <dbReference type="ARBA" id="ARBA00022842"/>
    </source>
</evidence>
<protein>
    <recommendedName>
        <fullName evidence="4">diphosphoinositol-polyphosphate diphosphatase</fullName>
        <ecNumber evidence="4">3.6.1.52</ecNumber>
    </recommendedName>
</protein>
<dbReference type="PANTHER" id="PTHR12629">
    <property type="entry name" value="DIPHOSPHOINOSITOL POLYPHOSPHATE PHOSPHOHYDROLASE"/>
    <property type="match status" value="1"/>
</dbReference>
<dbReference type="InterPro" id="IPR047198">
    <property type="entry name" value="DDP-like_NUDIX"/>
</dbReference>
<evidence type="ECO:0000313" key="12">
    <source>
        <dbReference type="EMBL" id="ACO12775.1"/>
    </source>
</evidence>
<dbReference type="CDD" id="cd04666">
    <property type="entry name" value="NUDIX_DIPP2_like_Nudt4"/>
    <property type="match status" value="1"/>
</dbReference>
<evidence type="ECO:0000256" key="1">
    <source>
        <dbReference type="ARBA" id="ARBA00001946"/>
    </source>
</evidence>
<dbReference type="Gene3D" id="3.90.79.10">
    <property type="entry name" value="Nucleoside Triphosphate Pyrophosphohydrolase"/>
    <property type="match status" value="1"/>
</dbReference>
<keyword evidence="6" id="KW-0479">Metal-binding</keyword>
<evidence type="ECO:0000256" key="3">
    <source>
        <dbReference type="ARBA" id="ARBA00008266"/>
    </source>
</evidence>
<evidence type="ECO:0000256" key="10">
    <source>
        <dbReference type="SAM" id="MobiDB-lite"/>
    </source>
</evidence>
<dbReference type="EC" id="3.6.1.52" evidence="4"/>
<dbReference type="GO" id="GO:0008486">
    <property type="term" value="F:diphosphoinositol-polyphosphate diphosphatase activity"/>
    <property type="evidence" value="ECO:0007669"/>
    <property type="project" value="UniProtKB-EC"/>
</dbReference>
<keyword evidence="8" id="KW-0460">Magnesium</keyword>
<dbReference type="Pfam" id="PF00293">
    <property type="entry name" value="NUDIX"/>
    <property type="match status" value="1"/>
</dbReference>
<sequence length="183" mass="20615">MIRSQETIKSSFGNDGSSPGGFPWIESQGIRGMTKKNKVKLEGEKIYDNEGYWLRAACVCVKALDEKEGEVLLVSGSGRPESWIIPGGKMKALEEPEASAVREAKEEAGVVGILGRCLGSFDNPERKHRTKVFVLRVTHLLEDFEDKDSRKRSWFPIDDAVRLLHPYKPNHCKYLNALKQTRP</sequence>
<evidence type="ECO:0000259" key="11">
    <source>
        <dbReference type="PROSITE" id="PS51462"/>
    </source>
</evidence>
<dbReference type="InterPro" id="IPR015797">
    <property type="entry name" value="NUDIX_hydrolase-like_dom_sf"/>
</dbReference>
<dbReference type="OrthoDB" id="2011998at2759"/>
<accession>C1BUS2</accession>
<dbReference type="FunFam" id="3.90.79.10:FF:000002">
    <property type="entry name" value="diphosphoinositol polyphosphate phosphohydrolase 1"/>
    <property type="match status" value="1"/>
</dbReference>
<dbReference type="GO" id="GO:0005634">
    <property type="term" value="C:nucleus"/>
    <property type="evidence" value="ECO:0007669"/>
    <property type="project" value="TreeGrafter"/>
</dbReference>
<dbReference type="GO" id="GO:1901907">
    <property type="term" value="P:diadenosine pentaphosphate catabolic process"/>
    <property type="evidence" value="ECO:0007669"/>
    <property type="project" value="TreeGrafter"/>
</dbReference>
<feature type="domain" description="Nudix hydrolase" evidence="11">
    <location>
        <begin position="53"/>
        <end position="177"/>
    </location>
</feature>
<dbReference type="GO" id="GO:0005737">
    <property type="term" value="C:cytoplasm"/>
    <property type="evidence" value="ECO:0007669"/>
    <property type="project" value="UniProtKB-SubCell"/>
</dbReference>
<feature type="region of interest" description="Disordered" evidence="10">
    <location>
        <begin position="1"/>
        <end position="27"/>
    </location>
</feature>
<reference evidence="12" key="1">
    <citation type="submission" date="2009-06" db="EMBL/GenBank/DDBJ databases">
        <title>Lepeophtheirus salmonis ESTs and full-length cDNAs.</title>
        <authorList>
            <person name="Yasuike M."/>
            <person name="von Schalburg K."/>
            <person name="Cooper G."/>
            <person name="Leong J."/>
            <person name="Jones S.R.M."/>
            <person name="Koop B.F."/>
        </authorList>
    </citation>
    <scope>NUCLEOTIDE SEQUENCE</scope>
    <source>
        <strain evidence="12">Pacific form</strain>
        <tissue evidence="12">Whole</tissue>
    </source>
</reference>
<dbReference type="EMBL" id="BT078351">
    <property type="protein sequence ID" value="ACO12775.1"/>
    <property type="molecule type" value="mRNA"/>
</dbReference>
<evidence type="ECO:0000256" key="4">
    <source>
        <dbReference type="ARBA" id="ARBA00012527"/>
    </source>
</evidence>
<dbReference type="GO" id="GO:0000298">
    <property type="term" value="F:endopolyphosphatase activity"/>
    <property type="evidence" value="ECO:0007669"/>
    <property type="project" value="TreeGrafter"/>
</dbReference>
<dbReference type="GO" id="GO:0034431">
    <property type="term" value="F:bis(5'-adenosyl)-hexaphosphatase activity"/>
    <property type="evidence" value="ECO:0007669"/>
    <property type="project" value="TreeGrafter"/>
</dbReference>
<dbReference type="GO" id="GO:0071543">
    <property type="term" value="P:diphosphoinositol polyphosphate metabolic process"/>
    <property type="evidence" value="ECO:0007669"/>
    <property type="project" value="TreeGrafter"/>
</dbReference>
<evidence type="ECO:0000256" key="2">
    <source>
        <dbReference type="ARBA" id="ARBA00004496"/>
    </source>
</evidence>
<evidence type="ECO:0000256" key="6">
    <source>
        <dbReference type="ARBA" id="ARBA00022723"/>
    </source>
</evidence>
<keyword evidence="7 12" id="KW-0378">Hydrolase</keyword>
<evidence type="ECO:0000256" key="7">
    <source>
        <dbReference type="ARBA" id="ARBA00022801"/>
    </source>
</evidence>
<dbReference type="GO" id="GO:1901909">
    <property type="term" value="P:diadenosine hexaphosphate catabolic process"/>
    <property type="evidence" value="ECO:0007669"/>
    <property type="project" value="TreeGrafter"/>
</dbReference>
<feature type="compositionally biased region" description="Polar residues" evidence="10">
    <location>
        <begin position="1"/>
        <end position="17"/>
    </location>
</feature>
<dbReference type="GO" id="GO:1901911">
    <property type="term" value="P:adenosine 5'-(hexahydrogen pentaphosphate) catabolic process"/>
    <property type="evidence" value="ECO:0007669"/>
    <property type="project" value="TreeGrafter"/>
</dbReference>